<evidence type="ECO:0000256" key="10">
    <source>
        <dbReference type="ARBA" id="ARBA00030465"/>
    </source>
</evidence>
<evidence type="ECO:0000256" key="2">
    <source>
        <dbReference type="ARBA" id="ARBA00000625"/>
    </source>
</evidence>
<dbReference type="Gene3D" id="3.30.559.10">
    <property type="entry name" value="Chloramphenicol acetyltransferase-like domain"/>
    <property type="match status" value="1"/>
</dbReference>
<gene>
    <name evidence="14" type="ORF">MSTE_04219</name>
</gene>
<dbReference type="RefSeq" id="WP_096504054.1">
    <property type="nucleotide sequence ID" value="NZ_AP018165.1"/>
</dbReference>
<dbReference type="Gene3D" id="3.30.559.30">
    <property type="entry name" value="Nonribosomal peptide synthetase, condensation domain"/>
    <property type="match status" value="1"/>
</dbReference>
<accession>A0A1Z4F2P4</accession>
<comment type="similarity">
    <text evidence="4">Belongs to the acyltransferase PapA5 family.</text>
</comment>
<dbReference type="AlphaFoldDB" id="A0A1Z4F2P4"/>
<evidence type="ECO:0000256" key="7">
    <source>
        <dbReference type="ARBA" id="ARBA00022516"/>
    </source>
</evidence>
<evidence type="ECO:0000256" key="12">
    <source>
        <dbReference type="ARBA" id="ARBA00033407"/>
    </source>
</evidence>
<reference evidence="14 15" key="2">
    <citation type="journal article" date="2017" name="Int. J. Syst. Evol. Microbiol.">
        <title>Mycobacterium stephanolepidis sp. nov., a rapidly growing species related to Mycobacterium chelonae, isolated from marine teleost fish, Stephanolepis cirrhifer.</title>
        <authorList>
            <person name="Fukano H."/>
            <person name="Wada S."/>
            <person name="Kurata O."/>
            <person name="Katayama K."/>
            <person name="Fujiwara N."/>
            <person name="Hoshino Y."/>
        </authorList>
    </citation>
    <scope>NUCLEOTIDE SEQUENCE [LARGE SCALE GENOMIC DNA]</scope>
    <source>
        <strain evidence="14 15">NJB0901</strain>
    </source>
</reference>
<keyword evidence="9" id="KW-0012">Acyltransferase</keyword>
<keyword evidence="7" id="KW-0444">Lipid biosynthesis</keyword>
<dbReference type="InterPro" id="IPR023213">
    <property type="entry name" value="CAT-like_dom_sf"/>
</dbReference>
<proteinExistence type="inferred from homology"/>
<dbReference type="Pfam" id="PF16911">
    <property type="entry name" value="PapA_C"/>
    <property type="match status" value="1"/>
</dbReference>
<evidence type="ECO:0000256" key="9">
    <source>
        <dbReference type="ARBA" id="ARBA00023315"/>
    </source>
</evidence>
<evidence type="ECO:0000256" key="11">
    <source>
        <dbReference type="ARBA" id="ARBA00032317"/>
    </source>
</evidence>
<reference evidence="15" key="1">
    <citation type="journal article" date="2017" name="Genome Announc.">
        <title>Complete Genome Sequence of Mycobacterium stephanolepidis.</title>
        <authorList>
            <person name="Fukano H."/>
            <person name="Yoshida M."/>
            <person name="Katayama Y."/>
            <person name="Omatsu T."/>
            <person name="Mizutani T."/>
            <person name="Kurata O."/>
            <person name="Wada S."/>
            <person name="Hoshino Y."/>
        </authorList>
    </citation>
    <scope>NUCLEOTIDE SEQUENCE [LARGE SCALE GENOMIC DNA]</scope>
    <source>
        <strain evidence="15">NJB0901</strain>
    </source>
</reference>
<evidence type="ECO:0000256" key="3">
    <source>
        <dbReference type="ARBA" id="ARBA00001907"/>
    </source>
</evidence>
<keyword evidence="7" id="KW-0443">Lipid metabolism</keyword>
<evidence type="ECO:0000313" key="15">
    <source>
        <dbReference type="Proteomes" id="UP000217954"/>
    </source>
</evidence>
<comment type="catalytic activity">
    <reaction evidence="2">
        <text>2 a mycocerosyl-[mycocerosic acid synthase] + a phenolphthiocerol = a dimycocerosyl phenolphthiocerol + 2 holo-[mycocerosic acid synthase].</text>
        <dbReference type="EC" id="2.3.1.282"/>
    </reaction>
</comment>
<protein>
    <recommendedName>
        <fullName evidence="6">Phthiocerol/phthiodiolone dimycocerosyl transferase</fullName>
        <ecNumber evidence="5">2.3.1.282</ecNumber>
    </recommendedName>
    <alternativeName>
        <fullName evidence="12">Acyltransferase PapA5</fullName>
    </alternativeName>
    <alternativeName>
        <fullName evidence="10">Phthiocerol/phthiodiolone O-acyltransferase</fullName>
    </alternativeName>
    <alternativeName>
        <fullName evidence="11">Polyketide synthase-associated protein A5</fullName>
    </alternativeName>
</protein>
<keyword evidence="15" id="KW-1185">Reference proteome</keyword>
<evidence type="ECO:0000256" key="1">
    <source>
        <dbReference type="ARBA" id="ARBA00000026"/>
    </source>
</evidence>
<dbReference type="SUPFAM" id="SSF52777">
    <property type="entry name" value="CoA-dependent acyltransferases"/>
    <property type="match status" value="2"/>
</dbReference>
<comment type="catalytic activity">
    <reaction evidence="3">
        <text>2 a mycocerosyl-[mycocerosic acid synthase] + a phthiodiolone = a dimycocerosyl phthiodiolone + 2 holo-[mycocerosic acid synthase].</text>
        <dbReference type="EC" id="2.3.1.282"/>
    </reaction>
</comment>
<dbReference type="KEGG" id="mste:MSTE_04219"/>
<evidence type="ECO:0000313" key="14">
    <source>
        <dbReference type="EMBL" id="BAX99513.1"/>
    </source>
</evidence>
<organism evidence="14 15">
    <name type="scientific">[Mycobacterium] stephanolepidis</name>
    <dbReference type="NCBI Taxonomy" id="1520670"/>
    <lineage>
        <taxon>Bacteria</taxon>
        <taxon>Bacillati</taxon>
        <taxon>Actinomycetota</taxon>
        <taxon>Actinomycetes</taxon>
        <taxon>Mycobacteriales</taxon>
        <taxon>Mycobacteriaceae</taxon>
        <taxon>Mycobacteroides</taxon>
    </lineage>
</organism>
<evidence type="ECO:0000256" key="6">
    <source>
        <dbReference type="ARBA" id="ARBA00013449"/>
    </source>
</evidence>
<keyword evidence="8" id="KW-0808">Transferase</keyword>
<feature type="domain" description="Phthiocerol/phthiodiolone dimycocerosyl transferase C-terminal" evidence="13">
    <location>
        <begin position="203"/>
        <end position="412"/>
    </location>
</feature>
<dbReference type="EMBL" id="AP018165">
    <property type="protein sequence ID" value="BAX99513.1"/>
    <property type="molecule type" value="Genomic_DNA"/>
</dbReference>
<dbReference type="OrthoDB" id="3318646at2"/>
<name>A0A1Z4F2P4_9MYCO</name>
<dbReference type="EC" id="2.3.1.282" evidence="5"/>
<evidence type="ECO:0000256" key="5">
    <source>
        <dbReference type="ARBA" id="ARBA00012866"/>
    </source>
</evidence>
<comment type="catalytic activity">
    <reaction evidence="1">
        <text>2 a mycocerosyl-[mycocerosic acid synthase] + a phthiocerol = a dimycocerosyl phthiocerol + 2 holo-[mycocerosic acid synthase].</text>
        <dbReference type="EC" id="2.3.1.282"/>
    </reaction>
</comment>
<dbReference type="Proteomes" id="UP000217954">
    <property type="component" value="Chromosome"/>
</dbReference>
<sequence>MPELLTSRVLAPSESVFVVSGTTVAQHCYGTGALEDVALEGALDDLVGMYPLLRGRIHMSRKGFELRFTGRERPAVVFWDVSDADIGDYVMSGNSALPVGQVCALHVYRSGAKFRVTFLLHHAIADADAALAYLHDLWSLYTGRTRAVNGISGLMGAIAPHPIPASSETLLRARGYTESTSRQLMDLRPAYRGPERIWTAFRPRRAQRARIHLSVEQTDRLIEVGRTHGVTLNGLVSAALVLAEREISGKSELPVAVSSFVNLRSRIDPPVAPTEGTNVLGIAETILEVRRGSDALDLARHVIADIREGLRTTRIHQTAFVRGDIRRALALARRYFLLVPMGGWVPTFTAIQITNWGRVSDFATPDGVDITDFRCGVELHAVSAFIATRGVAMVEGRIYFITSYNGRLSIDFTKLVAGKDSARRIEQILQSEIEKLIPVKVFD</sequence>
<evidence type="ECO:0000256" key="8">
    <source>
        <dbReference type="ARBA" id="ARBA00022679"/>
    </source>
</evidence>
<evidence type="ECO:0000259" key="13">
    <source>
        <dbReference type="Pfam" id="PF16911"/>
    </source>
</evidence>
<evidence type="ECO:0000256" key="4">
    <source>
        <dbReference type="ARBA" id="ARBA00006558"/>
    </source>
</evidence>
<dbReference type="InterPro" id="IPR031641">
    <property type="entry name" value="PapA_C"/>
</dbReference>
<dbReference type="GO" id="GO:0016746">
    <property type="term" value="F:acyltransferase activity"/>
    <property type="evidence" value="ECO:0007669"/>
    <property type="project" value="UniProtKB-KW"/>
</dbReference>